<accession>A0ABP0BF07</accession>
<comment type="similarity">
    <text evidence="4">Belongs to the RTC4 family.</text>
</comment>
<gene>
    <name evidence="10" type="ORF">SEUCBS140593_003302</name>
</gene>
<evidence type="ECO:0000256" key="2">
    <source>
        <dbReference type="ARBA" id="ARBA00004123"/>
    </source>
</evidence>
<dbReference type="InterPro" id="IPR039024">
    <property type="entry name" value="RTC4"/>
</dbReference>
<organism evidence="10 11">
    <name type="scientific">Sporothrix eucalyptigena</name>
    <dbReference type="NCBI Taxonomy" id="1812306"/>
    <lineage>
        <taxon>Eukaryota</taxon>
        <taxon>Fungi</taxon>
        <taxon>Dikarya</taxon>
        <taxon>Ascomycota</taxon>
        <taxon>Pezizomycotina</taxon>
        <taxon>Sordariomycetes</taxon>
        <taxon>Sordariomycetidae</taxon>
        <taxon>Ophiostomatales</taxon>
        <taxon>Ophiostomataceae</taxon>
        <taxon>Sporothrix</taxon>
    </lineage>
</organism>
<feature type="domain" description="Restriction of telomere capping protein 4 C-terminal" evidence="9">
    <location>
        <begin position="486"/>
        <end position="602"/>
    </location>
</feature>
<dbReference type="EMBL" id="CAWUHD010000025">
    <property type="protein sequence ID" value="CAK7217715.1"/>
    <property type="molecule type" value="Genomic_DNA"/>
</dbReference>
<evidence type="ECO:0000313" key="10">
    <source>
        <dbReference type="EMBL" id="CAK7217715.1"/>
    </source>
</evidence>
<evidence type="ECO:0000256" key="6">
    <source>
        <dbReference type="ARBA" id="ARBA00022490"/>
    </source>
</evidence>
<evidence type="ECO:0000256" key="8">
    <source>
        <dbReference type="SAM" id="MobiDB-lite"/>
    </source>
</evidence>
<evidence type="ECO:0000256" key="4">
    <source>
        <dbReference type="ARBA" id="ARBA00009461"/>
    </source>
</evidence>
<evidence type="ECO:0000259" key="9">
    <source>
        <dbReference type="SMART" id="SM01312"/>
    </source>
</evidence>
<dbReference type="PANTHER" id="PTHR41391:SF1">
    <property type="entry name" value="RESTRICTION OF TELOMERE CAPPING PROTEIN 4"/>
    <property type="match status" value="1"/>
</dbReference>
<evidence type="ECO:0000256" key="3">
    <source>
        <dbReference type="ARBA" id="ARBA00004496"/>
    </source>
</evidence>
<feature type="region of interest" description="Disordered" evidence="8">
    <location>
        <begin position="593"/>
        <end position="622"/>
    </location>
</feature>
<keyword evidence="11" id="KW-1185">Reference proteome</keyword>
<comment type="function">
    <text evidence="1">May be involved in a process influencing telomere capping.</text>
</comment>
<comment type="subcellular location">
    <subcellularLocation>
        <location evidence="3">Cytoplasm</location>
    </subcellularLocation>
    <subcellularLocation>
        <location evidence="2">Nucleus</location>
    </subcellularLocation>
</comment>
<name>A0ABP0BF07_9PEZI</name>
<dbReference type="Pfam" id="PF14474">
    <property type="entry name" value="RTC4"/>
    <property type="match status" value="1"/>
</dbReference>
<keyword evidence="7" id="KW-0539">Nucleus</keyword>
<feature type="compositionally biased region" description="Acidic residues" evidence="8">
    <location>
        <begin position="598"/>
        <end position="622"/>
    </location>
</feature>
<feature type="compositionally biased region" description="Basic residues" evidence="8">
    <location>
        <begin position="73"/>
        <end position="85"/>
    </location>
</feature>
<sequence>MAASRRPAVRIPSRGLVAAAGAQRARDEAAKAKKRAEREAVAVDAPPLSSSDDEEEEPPEDISDSSAAEKDRRRSLRSQNRRKPRLIIASGRHKDNDAGSGSDGSQRGTKRPLPREEPVMAQSLFNRTARSSLQVSYGRKSATAQRSASASTTPSRPSQSSESSQPPQPLLPVFKRYDDDLTDLSEPEENENFKAQKRQASSPPRPAARFIKPPSMTAEDLAEEERDKTPPKKFQHSKWKDSGDEEESEELKKISSKKFQHSKYANSDDEGDQPRPTNTNGKAMITTKVKAGTKPSNLSDGEDVKKKVKEMMSARQPWKKKKLLAKENKQPLFGELDVEPASPPVPRAVFKMPEYESFTGNAGEKDVMDVDNDSSSIILFDDEKDNASDDTLANKGPAVCPLCKAPLEESVLRDLLDGHHLLVGIAVGRSHVIQLNLLKFDEKLRFCTGHKQRASRLAWTARGYPAIDWAALPARLTRYESHVKKVIMGTTQSPFRTAWEKMTPSQLSSQSEVPGYYGRRGLRVLSDAIVQRHAKTLRRRAVEDPLVAARGMVQFVQAVLVPELAVQLIREDMLAGGGGGGLDEARRVLHESAAIGEEVMEEERDVIEDDDDEDGEDEDVSF</sequence>
<evidence type="ECO:0000256" key="7">
    <source>
        <dbReference type="ARBA" id="ARBA00023242"/>
    </source>
</evidence>
<feature type="compositionally biased region" description="Basic and acidic residues" evidence="8">
    <location>
        <begin position="24"/>
        <end position="41"/>
    </location>
</feature>
<dbReference type="PANTHER" id="PTHR41391">
    <property type="entry name" value="RESTRICTION OF TELOMERE CAPPING PROTEIN 4"/>
    <property type="match status" value="1"/>
</dbReference>
<feature type="compositionally biased region" description="Low complexity" evidence="8">
    <location>
        <begin position="141"/>
        <end position="165"/>
    </location>
</feature>
<protein>
    <recommendedName>
        <fullName evidence="5">Restriction of telomere capping protein 4</fullName>
    </recommendedName>
</protein>
<evidence type="ECO:0000256" key="1">
    <source>
        <dbReference type="ARBA" id="ARBA00002738"/>
    </source>
</evidence>
<reference evidence="10 11" key="1">
    <citation type="submission" date="2024-01" db="EMBL/GenBank/DDBJ databases">
        <authorList>
            <person name="Allen C."/>
            <person name="Tagirdzhanova G."/>
        </authorList>
    </citation>
    <scope>NUCLEOTIDE SEQUENCE [LARGE SCALE GENOMIC DNA]</scope>
</reference>
<feature type="region of interest" description="Disordered" evidence="8">
    <location>
        <begin position="1"/>
        <end position="304"/>
    </location>
</feature>
<keyword evidence="6" id="KW-0963">Cytoplasm</keyword>
<dbReference type="InterPro" id="IPR028094">
    <property type="entry name" value="RTC4_C"/>
</dbReference>
<evidence type="ECO:0000313" key="11">
    <source>
        <dbReference type="Proteomes" id="UP001642482"/>
    </source>
</evidence>
<dbReference type="SMART" id="SM01312">
    <property type="entry name" value="RTC4"/>
    <property type="match status" value="1"/>
</dbReference>
<comment type="caution">
    <text evidence="10">The sequence shown here is derived from an EMBL/GenBank/DDBJ whole genome shotgun (WGS) entry which is preliminary data.</text>
</comment>
<evidence type="ECO:0000256" key="5">
    <source>
        <dbReference type="ARBA" id="ARBA00015162"/>
    </source>
</evidence>
<feature type="compositionally biased region" description="Polar residues" evidence="8">
    <location>
        <begin position="123"/>
        <end position="135"/>
    </location>
</feature>
<dbReference type="Proteomes" id="UP001642482">
    <property type="component" value="Unassembled WGS sequence"/>
</dbReference>
<feature type="compositionally biased region" description="Acidic residues" evidence="8">
    <location>
        <begin position="51"/>
        <end position="63"/>
    </location>
</feature>
<proteinExistence type="inferred from homology"/>
<feature type="compositionally biased region" description="Acidic residues" evidence="8">
    <location>
        <begin position="180"/>
        <end position="190"/>
    </location>
</feature>